<reference evidence="9 10" key="1">
    <citation type="submission" date="2024-05" db="EMBL/GenBank/DDBJ databases">
        <title>A high-quality chromosomal-level genome assembly of Topmouth culter (Culter alburnus).</title>
        <authorList>
            <person name="Zhao H."/>
        </authorList>
    </citation>
    <scope>NUCLEOTIDE SEQUENCE [LARGE SCALE GENOMIC DNA]</scope>
    <source>
        <strain evidence="9">CATC2023</strain>
        <tissue evidence="9">Muscle</tissue>
    </source>
</reference>
<dbReference type="Proteomes" id="UP001479290">
    <property type="component" value="Unassembled WGS sequence"/>
</dbReference>
<comment type="function">
    <text evidence="7">Component of the MICOS complex, a large protein complex of the mitochondrial inner membrane that plays crucial roles in the maintenance of crista junctions, inner membrane architecture, and formation of contact sites to the outer membrane.</text>
</comment>
<comment type="subunit">
    <text evidence="7">Component of the mitochondrial contact site and cristae organizing system (MICOS) complex.</text>
</comment>
<keyword evidence="7" id="KW-0999">Mitochondrion inner membrane</keyword>
<dbReference type="InterPro" id="IPR019166">
    <property type="entry name" value="MIC26/MIC27"/>
</dbReference>
<accession>A0AAW2AQ99</accession>
<evidence type="ECO:0000256" key="1">
    <source>
        <dbReference type="ARBA" id="ARBA00004325"/>
    </source>
</evidence>
<feature type="region of interest" description="Disordered" evidence="8">
    <location>
        <begin position="198"/>
        <end position="231"/>
    </location>
</feature>
<gene>
    <name evidence="9" type="ORF">ABG768_022855</name>
</gene>
<evidence type="ECO:0000256" key="7">
    <source>
        <dbReference type="RuleBase" id="RU363021"/>
    </source>
</evidence>
<comment type="subcellular location">
    <subcellularLocation>
        <location evidence="7">Mitochondrion inner membrane</location>
    </subcellularLocation>
    <subcellularLocation>
        <location evidence="1">Mitochondrion membrane</location>
    </subcellularLocation>
</comment>
<feature type="compositionally biased region" description="Low complexity" evidence="8">
    <location>
        <begin position="528"/>
        <end position="541"/>
    </location>
</feature>
<evidence type="ECO:0000256" key="5">
    <source>
        <dbReference type="ARBA" id="ARBA00023128"/>
    </source>
</evidence>
<evidence type="ECO:0000256" key="2">
    <source>
        <dbReference type="ARBA" id="ARBA00010904"/>
    </source>
</evidence>
<keyword evidence="10" id="KW-1185">Reference proteome</keyword>
<comment type="similarity">
    <text evidence="2">Belongs to the apolipoprotein O/MICOS complex subunit Mic27 family.</text>
</comment>
<protein>
    <recommendedName>
        <fullName evidence="7">MICOS complex subunit</fullName>
    </recommendedName>
</protein>
<feature type="region of interest" description="Disordered" evidence="8">
    <location>
        <begin position="263"/>
        <end position="571"/>
    </location>
</feature>
<organism evidence="9 10">
    <name type="scientific">Culter alburnus</name>
    <name type="common">Topmouth culter</name>
    <dbReference type="NCBI Taxonomy" id="194366"/>
    <lineage>
        <taxon>Eukaryota</taxon>
        <taxon>Metazoa</taxon>
        <taxon>Chordata</taxon>
        <taxon>Craniata</taxon>
        <taxon>Vertebrata</taxon>
        <taxon>Euteleostomi</taxon>
        <taxon>Actinopterygii</taxon>
        <taxon>Neopterygii</taxon>
        <taxon>Teleostei</taxon>
        <taxon>Ostariophysi</taxon>
        <taxon>Cypriniformes</taxon>
        <taxon>Xenocyprididae</taxon>
        <taxon>Xenocypridinae</taxon>
        <taxon>Culter</taxon>
    </lineage>
</organism>
<keyword evidence="5 7" id="KW-0496">Mitochondrion</keyword>
<comment type="caution">
    <text evidence="9">The sequence shown here is derived from an EMBL/GenBank/DDBJ whole genome shotgun (WGS) entry which is preliminary data.</text>
</comment>
<dbReference type="PANTHER" id="PTHR14564">
    <property type="entry name" value="MICOS COMPLEX SUBUNIT MIC26 / MIC27 FAMILY MEMBER"/>
    <property type="match status" value="1"/>
</dbReference>
<dbReference type="Pfam" id="PF09769">
    <property type="entry name" value="ApoO"/>
    <property type="match status" value="1"/>
</dbReference>
<dbReference type="GO" id="GO:0042407">
    <property type="term" value="P:cristae formation"/>
    <property type="evidence" value="ECO:0007669"/>
    <property type="project" value="InterPro"/>
</dbReference>
<dbReference type="InterPro" id="IPR033182">
    <property type="entry name" value="MIC26/MIC27_animal"/>
</dbReference>
<keyword evidence="3" id="KW-0812">Transmembrane</keyword>
<evidence type="ECO:0000256" key="6">
    <source>
        <dbReference type="ARBA" id="ARBA00023136"/>
    </source>
</evidence>
<evidence type="ECO:0000256" key="4">
    <source>
        <dbReference type="ARBA" id="ARBA00022989"/>
    </source>
</evidence>
<keyword evidence="6" id="KW-0472">Membrane</keyword>
<evidence type="ECO:0000313" key="10">
    <source>
        <dbReference type="Proteomes" id="UP001479290"/>
    </source>
</evidence>
<dbReference type="AlphaFoldDB" id="A0AAW2AQ99"/>
<sequence>MAAKILKYAALPAAVVGLGSVRIYSVNEKKNDELISPRELSIYSPDAPAVQFVEEQPGILQTGLGVVRVGLQSYVRSLQSAYTSVKFGVISVYQAGQDTYHFLRDPPPGFLPRVGVIGVSGLGGLILARKGSRLKRIVVPLGLATAGTAVCYPTQTVAVLKITGKKVYTVSSSVASILKSKPKEDVIMSAVSVESAAAVTSPDTESPVKALSELSPEPEPAPAVSDEEVTPISEAKSVELSSVADIVSEDAVEPPSIVDLTTGIASPLPEPETPPALETAPVTETTPEPVDGTVRDAESTPESTLEPVAETVKESAPEPPLPEPEVKTAPEAPPADPIVDTDPEPTLSTETDVIPLAESDPEIIPESAPTSPELEDPTPIESAPTSPELEDPTPIESAPTSPELEDPTPIESAPTSPELEDPTPIESAPTSPELEDPTPIESAPTSPELEDPTSTESAPTSPELEDPTPTIVIEEATPSTTSAVEETTPPAPILPEEATTTTVDEGPASVSMPPAEEAIPLAPPPAEEAPLSSEPPVVEPATVKSRFVPDPSLLDHGQSNPEDADMYSTRS</sequence>
<feature type="compositionally biased region" description="Low complexity" evidence="8">
    <location>
        <begin position="275"/>
        <end position="290"/>
    </location>
</feature>
<evidence type="ECO:0000256" key="3">
    <source>
        <dbReference type="ARBA" id="ARBA00022692"/>
    </source>
</evidence>
<dbReference type="GO" id="GO:0061617">
    <property type="term" value="C:MICOS complex"/>
    <property type="evidence" value="ECO:0007669"/>
    <property type="project" value="UniProtKB-UniRule"/>
</dbReference>
<evidence type="ECO:0000313" key="9">
    <source>
        <dbReference type="EMBL" id="KAK9974779.1"/>
    </source>
</evidence>
<keyword evidence="4" id="KW-1133">Transmembrane helix</keyword>
<dbReference type="EMBL" id="JAWDJR010000005">
    <property type="protein sequence ID" value="KAK9974779.1"/>
    <property type="molecule type" value="Genomic_DNA"/>
</dbReference>
<evidence type="ECO:0000256" key="8">
    <source>
        <dbReference type="SAM" id="MobiDB-lite"/>
    </source>
</evidence>
<proteinExistence type="inferred from homology"/>
<name>A0AAW2AQ99_CULAL</name>